<organism evidence="2 3">
    <name type="scientific">Araneus ventricosus</name>
    <name type="common">Orbweaver spider</name>
    <name type="synonym">Epeira ventricosa</name>
    <dbReference type="NCBI Taxonomy" id="182803"/>
    <lineage>
        <taxon>Eukaryota</taxon>
        <taxon>Metazoa</taxon>
        <taxon>Ecdysozoa</taxon>
        <taxon>Arthropoda</taxon>
        <taxon>Chelicerata</taxon>
        <taxon>Arachnida</taxon>
        <taxon>Araneae</taxon>
        <taxon>Araneomorphae</taxon>
        <taxon>Entelegynae</taxon>
        <taxon>Araneoidea</taxon>
        <taxon>Araneidae</taxon>
        <taxon>Araneus</taxon>
    </lineage>
</organism>
<accession>A0A4Y2NTV0</accession>
<feature type="signal peptide" evidence="1">
    <location>
        <begin position="1"/>
        <end position="23"/>
    </location>
</feature>
<evidence type="ECO:0000313" key="3">
    <source>
        <dbReference type="Proteomes" id="UP000499080"/>
    </source>
</evidence>
<feature type="chain" id="PRO_5021208825" description="IGFBP N-terminal domain-containing protein" evidence="1">
    <location>
        <begin position="24"/>
        <end position="139"/>
    </location>
</feature>
<dbReference type="EMBL" id="BGPR01009710">
    <property type="protein sequence ID" value="GBN41800.1"/>
    <property type="molecule type" value="Genomic_DNA"/>
</dbReference>
<evidence type="ECO:0000256" key="1">
    <source>
        <dbReference type="SAM" id="SignalP"/>
    </source>
</evidence>
<sequence length="139" mass="15641">MKSVVLCFAVVAVISLMMMRVEASSMPRCPDQCDTSQCPAANCECGTVKDSCNCCDHCRVNSTSHTFPRRMRDLQQPVGTVLRSPSADSLPFMPEHLPTFPRSVAATPHTLEQQRFFAMLRRDMRRARNDETQTMEKGL</sequence>
<keyword evidence="3" id="KW-1185">Reference proteome</keyword>
<evidence type="ECO:0008006" key="4">
    <source>
        <dbReference type="Google" id="ProtNLM"/>
    </source>
</evidence>
<name>A0A4Y2NTV0_ARAVE</name>
<evidence type="ECO:0000313" key="2">
    <source>
        <dbReference type="EMBL" id="GBN41800.1"/>
    </source>
</evidence>
<proteinExistence type="predicted"/>
<dbReference type="AlphaFoldDB" id="A0A4Y2NTV0"/>
<comment type="caution">
    <text evidence="2">The sequence shown here is derived from an EMBL/GenBank/DDBJ whole genome shotgun (WGS) entry which is preliminary data.</text>
</comment>
<keyword evidence="1" id="KW-0732">Signal</keyword>
<reference evidence="2 3" key="1">
    <citation type="journal article" date="2019" name="Sci. Rep.">
        <title>Orb-weaving spider Araneus ventricosus genome elucidates the spidroin gene catalogue.</title>
        <authorList>
            <person name="Kono N."/>
            <person name="Nakamura H."/>
            <person name="Ohtoshi R."/>
            <person name="Moran D.A.P."/>
            <person name="Shinohara A."/>
            <person name="Yoshida Y."/>
            <person name="Fujiwara M."/>
            <person name="Mori M."/>
            <person name="Tomita M."/>
            <person name="Arakawa K."/>
        </authorList>
    </citation>
    <scope>NUCLEOTIDE SEQUENCE [LARGE SCALE GENOMIC DNA]</scope>
</reference>
<gene>
    <name evidence="2" type="ORF">AVEN_192461_1</name>
</gene>
<dbReference type="Proteomes" id="UP000499080">
    <property type="component" value="Unassembled WGS sequence"/>
</dbReference>
<protein>
    <recommendedName>
        <fullName evidence="4">IGFBP N-terminal domain-containing protein</fullName>
    </recommendedName>
</protein>